<organism evidence="8">
    <name type="scientific">Grosmannia clavigera (strain kw1407 / UAMH 11150)</name>
    <name type="common">Blue stain fungus</name>
    <name type="synonym">Graphiocladiella clavigera</name>
    <dbReference type="NCBI Taxonomy" id="655863"/>
    <lineage>
        <taxon>Eukaryota</taxon>
        <taxon>Fungi</taxon>
        <taxon>Dikarya</taxon>
        <taxon>Ascomycota</taxon>
        <taxon>Pezizomycotina</taxon>
        <taxon>Sordariomycetes</taxon>
        <taxon>Sordariomycetidae</taxon>
        <taxon>Ophiostomatales</taxon>
        <taxon>Ophiostomataceae</taxon>
        <taxon>Leptographium</taxon>
    </lineage>
</organism>
<dbReference type="EMBL" id="GL629735">
    <property type="protein sequence ID" value="EFX05284.1"/>
    <property type="molecule type" value="Genomic_DNA"/>
</dbReference>
<gene>
    <name evidence="7" type="ORF">CMQ_3353</name>
</gene>
<protein>
    <submittedName>
        <fullName evidence="7">Alanine racemase</fullName>
    </submittedName>
</protein>
<dbReference type="Gene3D" id="1.20.5.170">
    <property type="match status" value="1"/>
</dbReference>
<dbReference type="OrthoDB" id="10261951at2759"/>
<dbReference type="InterPro" id="IPR015421">
    <property type="entry name" value="PyrdxlP-dep_Trfase_major"/>
</dbReference>
<dbReference type="Gene3D" id="3.40.640.10">
    <property type="entry name" value="Type I PLP-dependent aspartate aminotransferase-like (Major domain)"/>
    <property type="match status" value="1"/>
</dbReference>
<dbReference type="GO" id="GO:0008732">
    <property type="term" value="F:L-allo-threonine aldolase activity"/>
    <property type="evidence" value="ECO:0007669"/>
    <property type="project" value="TreeGrafter"/>
</dbReference>
<dbReference type="SUPFAM" id="SSF53383">
    <property type="entry name" value="PLP-dependent transferases"/>
    <property type="match status" value="1"/>
</dbReference>
<dbReference type="RefSeq" id="XP_014174766.1">
    <property type="nucleotide sequence ID" value="XM_014319291.1"/>
</dbReference>
<feature type="domain" description="Aromatic amino acid beta-eliminating lyase/threonine aldolase" evidence="6">
    <location>
        <begin position="598"/>
        <end position="883"/>
    </location>
</feature>
<dbReference type="Pfam" id="PF01212">
    <property type="entry name" value="Beta_elim_lyase"/>
    <property type="match status" value="1"/>
</dbReference>
<dbReference type="InterPro" id="IPR001597">
    <property type="entry name" value="ArAA_b-elim_lyase/Thr_aldolase"/>
</dbReference>
<dbReference type="Proteomes" id="UP000007796">
    <property type="component" value="Unassembled WGS sequence"/>
</dbReference>
<evidence type="ECO:0000256" key="4">
    <source>
        <dbReference type="ARBA" id="ARBA00023239"/>
    </source>
</evidence>
<dbReference type="GeneID" id="25976444"/>
<dbReference type="FunFam" id="3.40.640.10:FF:000030">
    <property type="entry name" value="Low-specificity L-threonine aldolase"/>
    <property type="match status" value="1"/>
</dbReference>
<sequence>MVHIEADGSRTESGRINYLGKVNTTDPYLCDDDSNSDEDAGEQNKDDKGGSVAPGGTTLTKAQARRAQVRRAQVQHRKRKADYLRQLEVDVSTLRDLVSATEKETRRLRHENASIRVRLGISVVGSGKNNIIVPSKIDSVISADTSQVMALDVPAVAVSSLNDVTVGGDIGQLLSPSAPEVSPATTPWDVSTITTGPSPMSLSSSASPAAQGVLPIALADTIDAKVDATGSLFANIDLDDITVALVMDEFVGTPVYHISSSSVSTSSPPYDENSAVLQSFPTTSITTSPAYNSMTTSAIIPMDPALVSDASSPVSPEPGLQGYSWMQEMTLEQVHVAVNFILALEYVCWNHVGHQFCRPNTGVPHAGHTLMASNLLLQHASDKVHMDVYDFNDKYESEINDQAGHTHDTSFTGSNDNHAVDLTWQAPDVTLQQLYGLATSLNPASDKELTPIEAWFELASNYPLSILLRQDVIDELKRGFSGVVRCLYFGAVIERQAFESVVDRILGPIMSGEAAIARIQPAEHAILAPQHLHEQHSAISYDITHGKLISSAFCYTNLEKPRSNPVSDGFLRFSYHIEYRLASKPNNWVGSAGAGGFDLRSDTMTTPTASMLAAIHNTTLLDDVLKEDQTTIDLEAHCAKLTGKEAGLLVLSGTMGNQVALRALLKQPPHSVLCDRRSHIFTYEAGGLSSLSGAMIIPVQAKNGIHLTLEEVKENAVLGDDIHGCPTRVISLENTLNGMIMPLDEVRRISDWARSQGILMHCDGARLWEAAASGAGSLVAYSACFDTVTMCFSKGLGAPIGSIIVGPKAVIKHANWIRKSIGGGLRQSGVVSAAARVAVNETFGTGPNGEGGLLQHSHGLAFEVAKMWTDRGGKMRYPVHTNMAWLDFPASGVNEELFAKLAAAEGLKMYSERIIVHYQIYQNRQEVVPRLERLFTTVLDKVNKVPVAGAVSSGKSAYPVSK</sequence>
<proteinExistence type="inferred from homology"/>
<feature type="region of interest" description="Disordered" evidence="5">
    <location>
        <begin position="21"/>
        <end position="60"/>
    </location>
</feature>
<evidence type="ECO:0000256" key="3">
    <source>
        <dbReference type="ARBA" id="ARBA00022898"/>
    </source>
</evidence>
<dbReference type="InterPro" id="IPR015424">
    <property type="entry name" value="PyrdxlP-dep_Trfase"/>
</dbReference>
<reference evidence="7 8" key="1">
    <citation type="journal article" date="2011" name="Proc. Natl. Acad. Sci. U.S.A.">
        <title>Genome and transcriptome analyses of the mountain pine beetle-fungal symbiont Grosmannia clavigera, a lodgepole pine pathogen.</title>
        <authorList>
            <person name="DiGuistini S."/>
            <person name="Wang Y."/>
            <person name="Liao N.Y."/>
            <person name="Taylor G."/>
            <person name="Tanguay P."/>
            <person name="Feau N."/>
            <person name="Henrissat B."/>
            <person name="Chan S.K."/>
            <person name="Hesse-Orce U."/>
            <person name="Alamouti S.M."/>
            <person name="Tsui C.K.M."/>
            <person name="Docking R.T."/>
            <person name="Levasseur A."/>
            <person name="Haridas S."/>
            <person name="Robertson G."/>
            <person name="Birol I."/>
            <person name="Holt R.A."/>
            <person name="Marra M.A."/>
            <person name="Hamelin R.C."/>
            <person name="Hirst M."/>
            <person name="Jones S.J.M."/>
            <person name="Bohlmann J."/>
            <person name="Breuil C."/>
        </authorList>
    </citation>
    <scope>NUCLEOTIDE SEQUENCE [LARGE SCALE GENOMIC DNA]</scope>
    <source>
        <strain evidence="8">kw1407 / UAMH 11150</strain>
    </source>
</reference>
<dbReference type="SUPFAM" id="SSF57959">
    <property type="entry name" value="Leucine zipper domain"/>
    <property type="match status" value="1"/>
</dbReference>
<dbReference type="InParanoid" id="F0X9E4"/>
<dbReference type="GO" id="GO:0006567">
    <property type="term" value="P:L-threonine catabolic process"/>
    <property type="evidence" value="ECO:0007669"/>
    <property type="project" value="TreeGrafter"/>
</dbReference>
<evidence type="ECO:0000256" key="1">
    <source>
        <dbReference type="ARBA" id="ARBA00001933"/>
    </source>
</evidence>
<accession>F0X9E4</accession>
<evidence type="ECO:0000259" key="6">
    <source>
        <dbReference type="Pfam" id="PF01212"/>
    </source>
</evidence>
<evidence type="ECO:0000313" key="8">
    <source>
        <dbReference type="Proteomes" id="UP000007796"/>
    </source>
</evidence>
<dbReference type="GO" id="GO:0005829">
    <property type="term" value="C:cytosol"/>
    <property type="evidence" value="ECO:0007669"/>
    <property type="project" value="TreeGrafter"/>
</dbReference>
<dbReference type="eggNOG" id="KOG1368">
    <property type="taxonomic scope" value="Eukaryota"/>
</dbReference>
<dbReference type="NCBIfam" id="NF041359">
    <property type="entry name" value="GntG_guanitoxin"/>
    <property type="match status" value="1"/>
</dbReference>
<comment type="cofactor">
    <cofactor evidence="1">
        <name>pyridoxal 5'-phosphate</name>
        <dbReference type="ChEBI" id="CHEBI:597326"/>
    </cofactor>
</comment>
<dbReference type="AlphaFoldDB" id="F0X9E4"/>
<dbReference type="InterPro" id="IPR046347">
    <property type="entry name" value="bZIP_sf"/>
</dbReference>
<evidence type="ECO:0000256" key="2">
    <source>
        <dbReference type="ARBA" id="ARBA00006966"/>
    </source>
</evidence>
<feature type="compositionally biased region" description="Acidic residues" evidence="5">
    <location>
        <begin position="29"/>
        <end position="41"/>
    </location>
</feature>
<dbReference type="PANTHER" id="PTHR48097">
    <property type="entry name" value="L-THREONINE ALDOLASE-RELATED"/>
    <property type="match status" value="1"/>
</dbReference>
<keyword evidence="8" id="KW-1185">Reference proteome</keyword>
<keyword evidence="3" id="KW-0663">Pyridoxal phosphate</keyword>
<dbReference type="GO" id="GO:0003700">
    <property type="term" value="F:DNA-binding transcription factor activity"/>
    <property type="evidence" value="ECO:0007669"/>
    <property type="project" value="InterPro"/>
</dbReference>
<name>F0X9E4_GROCL</name>
<evidence type="ECO:0000256" key="5">
    <source>
        <dbReference type="SAM" id="MobiDB-lite"/>
    </source>
</evidence>
<dbReference type="GO" id="GO:0006545">
    <property type="term" value="P:glycine biosynthetic process"/>
    <property type="evidence" value="ECO:0007669"/>
    <property type="project" value="TreeGrafter"/>
</dbReference>
<dbReference type="HOGENOM" id="CLU_307373_0_0_1"/>
<dbReference type="InterPro" id="IPR023603">
    <property type="entry name" value="Low_specificity_L-TA-like"/>
</dbReference>
<dbReference type="PANTHER" id="PTHR48097:SF9">
    <property type="entry name" value="L-THREONINE ALDOLASE"/>
    <property type="match status" value="1"/>
</dbReference>
<evidence type="ECO:0000313" key="7">
    <source>
        <dbReference type="EMBL" id="EFX05284.1"/>
    </source>
</evidence>
<keyword evidence="4" id="KW-0456">Lyase</keyword>
<dbReference type="CDD" id="cd14688">
    <property type="entry name" value="bZIP_YAP"/>
    <property type="match status" value="1"/>
</dbReference>
<comment type="similarity">
    <text evidence="2">Belongs to the threonine aldolase family.</text>
</comment>
<dbReference type="STRING" id="655863.F0X9E4"/>